<dbReference type="AlphaFoldDB" id="A0A4Y7SAU1"/>
<protein>
    <submittedName>
        <fullName evidence="1">Uncharacterized protein</fullName>
    </submittedName>
</protein>
<gene>
    <name evidence="1" type="ORF">FA13DRAFT_557108</name>
</gene>
<accession>A0A4Y7SAU1</accession>
<evidence type="ECO:0000313" key="1">
    <source>
        <dbReference type="EMBL" id="TEB18710.1"/>
    </source>
</evidence>
<reference evidence="1 2" key="1">
    <citation type="journal article" date="2019" name="Nat. Ecol. Evol.">
        <title>Megaphylogeny resolves global patterns of mushroom evolution.</title>
        <authorList>
            <person name="Varga T."/>
            <person name="Krizsan K."/>
            <person name="Foldi C."/>
            <person name="Dima B."/>
            <person name="Sanchez-Garcia M."/>
            <person name="Sanchez-Ramirez S."/>
            <person name="Szollosi G.J."/>
            <person name="Szarkandi J.G."/>
            <person name="Papp V."/>
            <person name="Albert L."/>
            <person name="Andreopoulos W."/>
            <person name="Angelini C."/>
            <person name="Antonin V."/>
            <person name="Barry K.W."/>
            <person name="Bougher N.L."/>
            <person name="Buchanan P."/>
            <person name="Buyck B."/>
            <person name="Bense V."/>
            <person name="Catcheside P."/>
            <person name="Chovatia M."/>
            <person name="Cooper J."/>
            <person name="Damon W."/>
            <person name="Desjardin D."/>
            <person name="Finy P."/>
            <person name="Geml J."/>
            <person name="Haridas S."/>
            <person name="Hughes K."/>
            <person name="Justo A."/>
            <person name="Karasinski D."/>
            <person name="Kautmanova I."/>
            <person name="Kiss B."/>
            <person name="Kocsube S."/>
            <person name="Kotiranta H."/>
            <person name="LaButti K.M."/>
            <person name="Lechner B.E."/>
            <person name="Liimatainen K."/>
            <person name="Lipzen A."/>
            <person name="Lukacs Z."/>
            <person name="Mihaltcheva S."/>
            <person name="Morgado L.N."/>
            <person name="Niskanen T."/>
            <person name="Noordeloos M.E."/>
            <person name="Ohm R.A."/>
            <person name="Ortiz-Santana B."/>
            <person name="Ovrebo C."/>
            <person name="Racz N."/>
            <person name="Riley R."/>
            <person name="Savchenko A."/>
            <person name="Shiryaev A."/>
            <person name="Soop K."/>
            <person name="Spirin V."/>
            <person name="Szebenyi C."/>
            <person name="Tomsovsky M."/>
            <person name="Tulloss R.E."/>
            <person name="Uehling J."/>
            <person name="Grigoriev I.V."/>
            <person name="Vagvolgyi C."/>
            <person name="Papp T."/>
            <person name="Martin F.M."/>
            <person name="Miettinen O."/>
            <person name="Hibbett D.S."/>
            <person name="Nagy L.G."/>
        </authorList>
    </citation>
    <scope>NUCLEOTIDE SEQUENCE [LARGE SCALE GENOMIC DNA]</scope>
    <source>
        <strain evidence="1 2">FP101781</strain>
    </source>
</reference>
<sequence>MDVMSIAEQISAFNMTMSHWPVWSRHKATNRDRDDRAVVQPTFLPELDACR</sequence>
<keyword evidence="2" id="KW-1185">Reference proteome</keyword>
<comment type="caution">
    <text evidence="1">The sequence shown here is derived from an EMBL/GenBank/DDBJ whole genome shotgun (WGS) entry which is preliminary data.</text>
</comment>
<proteinExistence type="predicted"/>
<dbReference type="Proteomes" id="UP000298030">
    <property type="component" value="Unassembled WGS sequence"/>
</dbReference>
<evidence type="ECO:0000313" key="2">
    <source>
        <dbReference type="Proteomes" id="UP000298030"/>
    </source>
</evidence>
<name>A0A4Y7SAU1_COPMI</name>
<dbReference type="EMBL" id="QPFP01000232">
    <property type="protein sequence ID" value="TEB18710.1"/>
    <property type="molecule type" value="Genomic_DNA"/>
</dbReference>
<organism evidence="1 2">
    <name type="scientific">Coprinellus micaceus</name>
    <name type="common">Glistening ink-cap mushroom</name>
    <name type="synonym">Coprinus micaceus</name>
    <dbReference type="NCBI Taxonomy" id="71717"/>
    <lineage>
        <taxon>Eukaryota</taxon>
        <taxon>Fungi</taxon>
        <taxon>Dikarya</taxon>
        <taxon>Basidiomycota</taxon>
        <taxon>Agaricomycotina</taxon>
        <taxon>Agaricomycetes</taxon>
        <taxon>Agaricomycetidae</taxon>
        <taxon>Agaricales</taxon>
        <taxon>Agaricineae</taxon>
        <taxon>Psathyrellaceae</taxon>
        <taxon>Coprinellus</taxon>
    </lineage>
</organism>